<dbReference type="Proteomes" id="UP001228504">
    <property type="component" value="Unassembled WGS sequence"/>
</dbReference>
<name>A0ABT9URL1_9FIRM</name>
<dbReference type="EMBL" id="JAUSUF010000002">
    <property type="protein sequence ID" value="MDQ0149101.1"/>
    <property type="molecule type" value="Genomic_DNA"/>
</dbReference>
<protein>
    <submittedName>
        <fullName evidence="1">Uncharacterized protein</fullName>
    </submittedName>
</protein>
<keyword evidence="2" id="KW-1185">Reference proteome</keyword>
<accession>A0ABT9URL1</accession>
<proteinExistence type="predicted"/>
<sequence>MVKIANIKVVEENKPSEKCKDAFGKIAAKSLIRILGIEECKRLAKEYYESKEK</sequence>
<gene>
    <name evidence="1" type="ORF">J2S18_001031</name>
</gene>
<comment type="caution">
    <text evidence="1">The sequence shown here is derived from an EMBL/GenBank/DDBJ whole genome shotgun (WGS) entry which is preliminary data.</text>
</comment>
<evidence type="ECO:0000313" key="2">
    <source>
        <dbReference type="Proteomes" id="UP001228504"/>
    </source>
</evidence>
<reference evidence="1 2" key="1">
    <citation type="submission" date="2023-07" db="EMBL/GenBank/DDBJ databases">
        <title>Genomic Encyclopedia of Type Strains, Phase IV (KMG-IV): sequencing the most valuable type-strain genomes for metagenomic binning, comparative biology and taxonomic classification.</title>
        <authorList>
            <person name="Goeker M."/>
        </authorList>
    </citation>
    <scope>NUCLEOTIDE SEQUENCE [LARGE SCALE GENOMIC DNA]</scope>
    <source>
        <strain evidence="1 2">DSM 20694</strain>
    </source>
</reference>
<evidence type="ECO:0000313" key="1">
    <source>
        <dbReference type="EMBL" id="MDQ0149101.1"/>
    </source>
</evidence>
<organism evidence="1 2">
    <name type="scientific">Eubacterium multiforme</name>
    <dbReference type="NCBI Taxonomy" id="83339"/>
    <lineage>
        <taxon>Bacteria</taxon>
        <taxon>Bacillati</taxon>
        <taxon>Bacillota</taxon>
        <taxon>Clostridia</taxon>
        <taxon>Eubacteriales</taxon>
        <taxon>Eubacteriaceae</taxon>
        <taxon>Eubacterium</taxon>
    </lineage>
</organism>
<dbReference type="RefSeq" id="WP_307484099.1">
    <property type="nucleotide sequence ID" value="NZ_JAUSUF010000002.1"/>
</dbReference>